<dbReference type="InterPro" id="IPR001867">
    <property type="entry name" value="OmpR/PhoB-type_DNA-bd"/>
</dbReference>
<dbReference type="Gene3D" id="1.25.40.10">
    <property type="entry name" value="Tetratricopeptide repeat domain"/>
    <property type="match status" value="1"/>
</dbReference>
<accession>A0A7W7RVU4</accession>
<evidence type="ECO:0000256" key="3">
    <source>
        <dbReference type="SAM" id="MobiDB-lite"/>
    </source>
</evidence>
<evidence type="ECO:0000313" key="5">
    <source>
        <dbReference type="EMBL" id="MBB4939184.1"/>
    </source>
</evidence>
<dbReference type="Pfam" id="PF00486">
    <property type="entry name" value="Trans_reg_C"/>
    <property type="match status" value="1"/>
</dbReference>
<dbReference type="Proteomes" id="UP000534286">
    <property type="component" value="Unassembled WGS sequence"/>
</dbReference>
<dbReference type="SUPFAM" id="SSF46894">
    <property type="entry name" value="C-terminal effector domain of the bipartite response regulators"/>
    <property type="match status" value="1"/>
</dbReference>
<gene>
    <name evidence="5" type="ORF">FHR32_003489</name>
</gene>
<feature type="region of interest" description="Disordered" evidence="3">
    <location>
        <begin position="136"/>
        <end position="174"/>
    </location>
</feature>
<feature type="domain" description="OmpR/PhoB-type" evidence="4">
    <location>
        <begin position="1"/>
        <end position="96"/>
    </location>
</feature>
<name>A0A7W7RVU4_9ACTN</name>
<evidence type="ECO:0000256" key="1">
    <source>
        <dbReference type="ARBA" id="ARBA00023125"/>
    </source>
</evidence>
<dbReference type="PROSITE" id="PS51755">
    <property type="entry name" value="OMPR_PHOB"/>
    <property type="match status" value="1"/>
</dbReference>
<reference evidence="5 6" key="1">
    <citation type="submission" date="2020-08" db="EMBL/GenBank/DDBJ databases">
        <title>Sequencing the genomes of 1000 actinobacteria strains.</title>
        <authorList>
            <person name="Klenk H.-P."/>
        </authorList>
    </citation>
    <scope>NUCLEOTIDE SEQUENCE [LARGE SCALE GENOMIC DNA]</scope>
    <source>
        <strain evidence="5 6">DSM 43023</strain>
    </source>
</reference>
<proteinExistence type="predicted"/>
<keyword evidence="6" id="KW-1185">Reference proteome</keyword>
<dbReference type="EMBL" id="JACHJU010000001">
    <property type="protein sequence ID" value="MBB4939184.1"/>
    <property type="molecule type" value="Genomic_DNA"/>
</dbReference>
<keyword evidence="1 2" id="KW-0238">DNA-binding</keyword>
<dbReference type="PANTHER" id="PTHR35807:SF1">
    <property type="entry name" value="TRANSCRIPTIONAL REGULATOR REDD"/>
    <property type="match status" value="1"/>
</dbReference>
<feature type="DNA-binding region" description="OmpR/PhoB-type" evidence="2">
    <location>
        <begin position="1"/>
        <end position="96"/>
    </location>
</feature>
<evidence type="ECO:0000313" key="6">
    <source>
        <dbReference type="Proteomes" id="UP000534286"/>
    </source>
</evidence>
<comment type="caution">
    <text evidence="5">The sequence shown here is derived from an EMBL/GenBank/DDBJ whole genome shotgun (WGS) entry which is preliminary data.</text>
</comment>
<protein>
    <submittedName>
        <fullName evidence="5">DNA-binding SARP family transcriptional activator</fullName>
    </submittedName>
</protein>
<dbReference type="AlphaFoldDB" id="A0A7W7RVU4"/>
<dbReference type="InterPro" id="IPR036388">
    <property type="entry name" value="WH-like_DNA-bd_sf"/>
</dbReference>
<dbReference type="InterPro" id="IPR016032">
    <property type="entry name" value="Sig_transdc_resp-reg_C-effctor"/>
</dbReference>
<organism evidence="5 6">
    <name type="scientific">Streptosporangium album</name>
    <dbReference type="NCBI Taxonomy" id="47479"/>
    <lineage>
        <taxon>Bacteria</taxon>
        <taxon>Bacillati</taxon>
        <taxon>Actinomycetota</taxon>
        <taxon>Actinomycetes</taxon>
        <taxon>Streptosporangiales</taxon>
        <taxon>Streptosporangiaceae</taxon>
        <taxon>Streptosporangium</taxon>
    </lineage>
</organism>
<dbReference type="GO" id="GO:0003677">
    <property type="term" value="F:DNA binding"/>
    <property type="evidence" value="ECO:0007669"/>
    <property type="project" value="UniProtKB-UniRule"/>
</dbReference>
<dbReference type="Gene3D" id="1.10.10.10">
    <property type="entry name" value="Winged helix-like DNA-binding domain superfamily/Winged helix DNA-binding domain"/>
    <property type="match status" value="1"/>
</dbReference>
<dbReference type="GO" id="GO:0006355">
    <property type="term" value="P:regulation of DNA-templated transcription"/>
    <property type="evidence" value="ECO:0007669"/>
    <property type="project" value="InterPro"/>
</dbReference>
<dbReference type="RefSeq" id="WP_246466183.1">
    <property type="nucleotide sequence ID" value="NZ_BAABEK010000035.1"/>
</dbReference>
<dbReference type="PANTHER" id="PTHR35807">
    <property type="entry name" value="TRANSCRIPTIONAL REGULATOR REDD-RELATED"/>
    <property type="match status" value="1"/>
</dbReference>
<sequence length="174" mass="18688">MLRVLGPLQAEVDGRAVDLGTSRQRAVVARLVAAGGYVVSTDRFIDDLWRGQPPPKALAALHVYVSNLRRALEPGRPPRTPATVLVSAAPGYRLRLEPEQVDAWLFPRLVDSAAAALASGDGARALDLADRALALRQEPASAERRTPSRPPGQTSKKSERSVDGQTGDQGPDRR</sequence>
<evidence type="ECO:0000256" key="2">
    <source>
        <dbReference type="PROSITE-ProRule" id="PRU01091"/>
    </source>
</evidence>
<dbReference type="InterPro" id="IPR011990">
    <property type="entry name" value="TPR-like_helical_dom_sf"/>
</dbReference>
<evidence type="ECO:0000259" key="4">
    <source>
        <dbReference type="PROSITE" id="PS51755"/>
    </source>
</evidence>
<dbReference type="InterPro" id="IPR051677">
    <property type="entry name" value="AfsR-DnrI-RedD_regulator"/>
</dbReference>
<dbReference type="SMART" id="SM00862">
    <property type="entry name" value="Trans_reg_C"/>
    <property type="match status" value="1"/>
</dbReference>
<dbReference type="GO" id="GO:0000160">
    <property type="term" value="P:phosphorelay signal transduction system"/>
    <property type="evidence" value="ECO:0007669"/>
    <property type="project" value="InterPro"/>
</dbReference>